<dbReference type="EMBL" id="NHYE01000971">
    <property type="protein sequence ID" value="PPR01010.1"/>
    <property type="molecule type" value="Genomic_DNA"/>
</dbReference>
<feature type="signal peptide" evidence="1">
    <location>
        <begin position="1"/>
        <end position="20"/>
    </location>
</feature>
<evidence type="ECO:0000259" key="2">
    <source>
        <dbReference type="Pfam" id="PF18885"/>
    </source>
</evidence>
<proteinExistence type="predicted"/>
<name>A0A409YDB9_9AGAR</name>
<dbReference type="AlphaFoldDB" id="A0A409YDB9"/>
<dbReference type="Pfam" id="PF18885">
    <property type="entry name" value="DUF5648"/>
    <property type="match status" value="1"/>
</dbReference>
<gene>
    <name evidence="3" type="ORF">CVT26_015611</name>
</gene>
<protein>
    <recommendedName>
        <fullName evidence="2">DUF5648 domain-containing protein</fullName>
    </recommendedName>
</protein>
<dbReference type="InParanoid" id="A0A409YDB9"/>
<dbReference type="InterPro" id="IPR043708">
    <property type="entry name" value="DUF5648"/>
</dbReference>
<accession>A0A409YDB9</accession>
<evidence type="ECO:0000256" key="1">
    <source>
        <dbReference type="SAM" id="SignalP"/>
    </source>
</evidence>
<evidence type="ECO:0000313" key="3">
    <source>
        <dbReference type="EMBL" id="PPR01010.1"/>
    </source>
</evidence>
<sequence>MKLQTSFLALLGIVVSKSFSGAMPTDNEGELQVLERRDAAAPQACGDVTKLVPFFRLWNGAVKNDYYTTSIQEKQAALAAGYSDEGVAGWIWPNTTQPELQTIPFYHVVNDQVHNDFYTIATSERDNALNNLGYRNLGIAGYVYPDGACGGLPLFRLWSNAAQNDFYTMSAGERNNVIASDSDRYILENTAAFLFRF</sequence>
<organism evidence="3 4">
    <name type="scientific">Gymnopilus dilepis</name>
    <dbReference type="NCBI Taxonomy" id="231916"/>
    <lineage>
        <taxon>Eukaryota</taxon>
        <taxon>Fungi</taxon>
        <taxon>Dikarya</taxon>
        <taxon>Basidiomycota</taxon>
        <taxon>Agaricomycotina</taxon>
        <taxon>Agaricomycetes</taxon>
        <taxon>Agaricomycetidae</taxon>
        <taxon>Agaricales</taxon>
        <taxon>Agaricineae</taxon>
        <taxon>Hymenogastraceae</taxon>
        <taxon>Gymnopilus</taxon>
    </lineage>
</organism>
<dbReference type="Proteomes" id="UP000284706">
    <property type="component" value="Unassembled WGS sequence"/>
</dbReference>
<keyword evidence="1" id="KW-0732">Signal</keyword>
<feature type="chain" id="PRO_5019542992" description="DUF5648 domain-containing protein" evidence="1">
    <location>
        <begin position="21"/>
        <end position="197"/>
    </location>
</feature>
<feature type="domain" description="DUF5648" evidence="2">
    <location>
        <begin position="53"/>
        <end position="191"/>
    </location>
</feature>
<keyword evidence="4" id="KW-1185">Reference proteome</keyword>
<evidence type="ECO:0000313" key="4">
    <source>
        <dbReference type="Proteomes" id="UP000284706"/>
    </source>
</evidence>
<dbReference type="OrthoDB" id="9971254at2759"/>
<reference evidence="3 4" key="1">
    <citation type="journal article" date="2018" name="Evol. Lett.">
        <title>Horizontal gene cluster transfer increased hallucinogenic mushroom diversity.</title>
        <authorList>
            <person name="Reynolds H.T."/>
            <person name="Vijayakumar V."/>
            <person name="Gluck-Thaler E."/>
            <person name="Korotkin H.B."/>
            <person name="Matheny P.B."/>
            <person name="Slot J.C."/>
        </authorList>
    </citation>
    <scope>NUCLEOTIDE SEQUENCE [LARGE SCALE GENOMIC DNA]</scope>
    <source>
        <strain evidence="3 4">SRW20</strain>
    </source>
</reference>
<comment type="caution">
    <text evidence="3">The sequence shown here is derived from an EMBL/GenBank/DDBJ whole genome shotgun (WGS) entry which is preliminary data.</text>
</comment>